<reference evidence="2" key="1">
    <citation type="submission" date="2009-05" db="EMBL/GenBank/DDBJ databases">
        <title>Oryza sativa Indica Group genomic DNA, chromosome 11, BAC clone:K0161H03, cultivar:Kasalath.</title>
        <authorList>
            <person name="Matsumoto T."/>
            <person name="Wu J."/>
            <person name="Kanamori H."/>
        </authorList>
    </citation>
    <scope>NUCLEOTIDE SEQUENCE</scope>
</reference>
<dbReference type="EMBL" id="AP011492">
    <property type="protein sequence ID" value="BBD82571.1"/>
    <property type="molecule type" value="Genomic_DNA"/>
</dbReference>
<sequence length="105" mass="10623">MVRTPAGESSELEGAARLVPTGESSELEEEAGAIKGGRQRRWEQIDPGGGRSPRSSADDRDPAVVLGRRAVAGKEKGRRVAMAAGGGDAALWGGVAVAARGGGLS</sequence>
<evidence type="ECO:0000256" key="1">
    <source>
        <dbReference type="SAM" id="MobiDB-lite"/>
    </source>
</evidence>
<gene>
    <name evidence="2" type="primary">K0161H03.1</name>
</gene>
<protein>
    <submittedName>
        <fullName evidence="2">Uncharacterized protein</fullName>
    </submittedName>
</protein>
<name>A0A679B8Y6_ORYSI</name>
<dbReference type="AlphaFoldDB" id="A0A679B8Y6"/>
<organism evidence="2">
    <name type="scientific">Oryza sativa subsp. indica</name>
    <name type="common">Rice</name>
    <dbReference type="NCBI Taxonomy" id="39946"/>
    <lineage>
        <taxon>Eukaryota</taxon>
        <taxon>Viridiplantae</taxon>
        <taxon>Streptophyta</taxon>
        <taxon>Embryophyta</taxon>
        <taxon>Tracheophyta</taxon>
        <taxon>Spermatophyta</taxon>
        <taxon>Magnoliopsida</taxon>
        <taxon>Liliopsida</taxon>
        <taxon>Poales</taxon>
        <taxon>Poaceae</taxon>
        <taxon>BOP clade</taxon>
        <taxon>Oryzoideae</taxon>
        <taxon>Oryzeae</taxon>
        <taxon>Oryzinae</taxon>
        <taxon>Oryza</taxon>
        <taxon>Oryza sativa</taxon>
    </lineage>
</organism>
<evidence type="ECO:0000313" key="2">
    <source>
        <dbReference type="EMBL" id="BBD82571.1"/>
    </source>
</evidence>
<feature type="region of interest" description="Disordered" evidence="1">
    <location>
        <begin position="1"/>
        <end position="64"/>
    </location>
</feature>
<proteinExistence type="predicted"/>
<accession>A0A679B8Y6</accession>